<dbReference type="PANTHER" id="PTHR11409:SF43">
    <property type="entry name" value="ADENOSINE DEAMINASE"/>
    <property type="match status" value="1"/>
</dbReference>
<evidence type="ECO:0000256" key="2">
    <source>
        <dbReference type="ARBA" id="ARBA00005058"/>
    </source>
</evidence>
<dbReference type="InterPro" id="IPR006650">
    <property type="entry name" value="A/AMP_deam_AS"/>
</dbReference>
<dbReference type="GO" id="GO:0043103">
    <property type="term" value="P:hypoxanthine salvage"/>
    <property type="evidence" value="ECO:0007669"/>
    <property type="project" value="TreeGrafter"/>
</dbReference>
<dbReference type="UniPathway" id="UPA00606"/>
<feature type="non-terminal residue" evidence="12">
    <location>
        <position position="339"/>
    </location>
</feature>
<sequence length="339" mass="38525">QNFPKIELHVHLDGSFNTTELWDHLQSNPHMIHSCTTSLDYTRLCTCLQGSLEDMLLCFQFFLPLVYNNYDLLEHLAYDFVKRQKEQNVIYTEVRYSPHMLAKDPRMAHQSITIGLRRGCIDAATATATDDIIIVNQILCGIDFQPDWSNDVIDMAYEFRLDFPCAVVGVDVAAGETHFAADSPFHNAHLDMCRKAKQLGIPVTIHAGETPDSSQNVRAAILDYGAKRIGHGYRISNNDDIIELAKSKNINFETCPTSSIETGGWIKTNWLDHPARKFRNKGLKISLSSDDPAVFNTSLTWQWRIGLKKLGWNFEDVFEILDDTIDASFAPEDQKEKIR</sequence>
<feature type="non-terminal residue" evidence="12">
    <location>
        <position position="1"/>
    </location>
</feature>
<dbReference type="PROSITE" id="PS00485">
    <property type="entry name" value="A_DEAMINASE"/>
    <property type="match status" value="1"/>
</dbReference>
<organism evidence="12 13">
    <name type="scientific">Fragilariopsis cylindrus CCMP1102</name>
    <dbReference type="NCBI Taxonomy" id="635003"/>
    <lineage>
        <taxon>Eukaryota</taxon>
        <taxon>Sar</taxon>
        <taxon>Stramenopiles</taxon>
        <taxon>Ochrophyta</taxon>
        <taxon>Bacillariophyta</taxon>
        <taxon>Bacillariophyceae</taxon>
        <taxon>Bacillariophycidae</taxon>
        <taxon>Bacillariales</taxon>
        <taxon>Bacillariaceae</taxon>
        <taxon>Fragilariopsis</taxon>
    </lineage>
</organism>
<evidence type="ECO:0000256" key="7">
    <source>
        <dbReference type="ARBA" id="ARBA00022726"/>
    </source>
</evidence>
<dbReference type="InterPro" id="IPR001365">
    <property type="entry name" value="A_deaminase_dom"/>
</dbReference>
<dbReference type="InterPro" id="IPR032466">
    <property type="entry name" value="Metal_Hydrolase"/>
</dbReference>
<dbReference type="Gene3D" id="3.20.20.140">
    <property type="entry name" value="Metal-dependent hydrolases"/>
    <property type="match status" value="1"/>
</dbReference>
<keyword evidence="13" id="KW-1185">Reference proteome</keyword>
<reference evidence="12 13" key="1">
    <citation type="submission" date="2016-09" db="EMBL/GenBank/DDBJ databases">
        <title>Extensive genetic diversity and differential bi-allelic expression allows diatom success in the polar Southern Ocean.</title>
        <authorList>
            <consortium name="DOE Joint Genome Institute"/>
            <person name="Mock T."/>
            <person name="Otillar R.P."/>
            <person name="Strauss J."/>
            <person name="Dupont C."/>
            <person name="Frickenhaus S."/>
            <person name="Maumus F."/>
            <person name="Mcmullan M."/>
            <person name="Sanges R."/>
            <person name="Schmutz J."/>
            <person name="Toseland A."/>
            <person name="Valas R."/>
            <person name="Veluchamy A."/>
            <person name="Ward B.J."/>
            <person name="Allen A."/>
            <person name="Barry K."/>
            <person name="Falciatore A."/>
            <person name="Ferrante M."/>
            <person name="Fortunato A.E."/>
            <person name="Gloeckner G."/>
            <person name="Gruber A."/>
            <person name="Hipkin R."/>
            <person name="Janech M."/>
            <person name="Kroth P."/>
            <person name="Leese F."/>
            <person name="Lindquist E."/>
            <person name="Lyon B.R."/>
            <person name="Martin J."/>
            <person name="Mayer C."/>
            <person name="Parker M."/>
            <person name="Quesneville H."/>
            <person name="Raymond J."/>
            <person name="Uhlig C."/>
            <person name="Valentin K.U."/>
            <person name="Worden A.Z."/>
            <person name="Armbrust E.V."/>
            <person name="Bowler C."/>
            <person name="Green B."/>
            <person name="Moulton V."/>
            <person name="Van Oosterhout C."/>
            <person name="Grigoriev I."/>
        </authorList>
    </citation>
    <scope>NUCLEOTIDE SEQUENCE [LARGE SCALE GENOMIC DNA]</scope>
    <source>
        <strain evidence="12 13">CCMP1102</strain>
    </source>
</reference>
<dbReference type="GO" id="GO:0060169">
    <property type="term" value="P:negative regulation of adenosine receptor signaling pathway"/>
    <property type="evidence" value="ECO:0007669"/>
    <property type="project" value="TreeGrafter"/>
</dbReference>
<dbReference type="Pfam" id="PF00962">
    <property type="entry name" value="A_deaminase"/>
    <property type="match status" value="1"/>
</dbReference>
<dbReference type="Proteomes" id="UP000095751">
    <property type="component" value="Unassembled WGS sequence"/>
</dbReference>
<dbReference type="GO" id="GO:0046872">
    <property type="term" value="F:metal ion binding"/>
    <property type="evidence" value="ECO:0007669"/>
    <property type="project" value="UniProtKB-KW"/>
</dbReference>
<comment type="pathway">
    <text evidence="2">Purine metabolism; purine nucleoside salvage.</text>
</comment>
<dbReference type="SUPFAM" id="SSF51556">
    <property type="entry name" value="Metallo-dependent hydrolases"/>
    <property type="match status" value="1"/>
</dbReference>
<evidence type="ECO:0000256" key="4">
    <source>
        <dbReference type="ARBA" id="ARBA00012784"/>
    </source>
</evidence>
<comment type="catalytic activity">
    <reaction evidence="10">
        <text>adenosine + H2O + H(+) = inosine + NH4(+)</text>
        <dbReference type="Rhea" id="RHEA:24408"/>
        <dbReference type="ChEBI" id="CHEBI:15377"/>
        <dbReference type="ChEBI" id="CHEBI:15378"/>
        <dbReference type="ChEBI" id="CHEBI:16335"/>
        <dbReference type="ChEBI" id="CHEBI:17596"/>
        <dbReference type="ChEBI" id="CHEBI:28938"/>
        <dbReference type="EC" id="3.5.4.4"/>
    </reaction>
</comment>
<dbReference type="PANTHER" id="PTHR11409">
    <property type="entry name" value="ADENOSINE DEAMINASE"/>
    <property type="match status" value="1"/>
</dbReference>
<dbReference type="GO" id="GO:0004000">
    <property type="term" value="F:adenosine deaminase activity"/>
    <property type="evidence" value="ECO:0007669"/>
    <property type="project" value="UniProtKB-ARBA"/>
</dbReference>
<evidence type="ECO:0000256" key="5">
    <source>
        <dbReference type="ARBA" id="ARBA00018099"/>
    </source>
</evidence>
<keyword evidence="9" id="KW-0862">Zinc</keyword>
<keyword evidence="7" id="KW-0660">Purine salvage</keyword>
<dbReference type="EMBL" id="KV784356">
    <property type="protein sequence ID" value="OEU18622.1"/>
    <property type="molecule type" value="Genomic_DNA"/>
</dbReference>
<evidence type="ECO:0000259" key="11">
    <source>
        <dbReference type="Pfam" id="PF00962"/>
    </source>
</evidence>
<dbReference type="FunCoup" id="A0A1E7FKC5">
    <property type="interactions" value="36"/>
</dbReference>
<name>A0A1E7FKC5_9STRA</name>
<gene>
    <name evidence="12" type="ORF">FRACYDRAFT_149754</name>
</gene>
<dbReference type="AlphaFoldDB" id="A0A1E7FKC5"/>
<comment type="cofactor">
    <cofactor evidence="1">
        <name>Zn(2+)</name>
        <dbReference type="ChEBI" id="CHEBI:29105"/>
    </cofactor>
</comment>
<comment type="similarity">
    <text evidence="3">Belongs to the metallo-dependent hydrolases superfamily. Adenosine and AMP deaminases family.</text>
</comment>
<dbReference type="InterPro" id="IPR006330">
    <property type="entry name" value="Ado/ade_deaminase"/>
</dbReference>
<dbReference type="KEGG" id="fcy:FRACYDRAFT_149754"/>
<dbReference type="EC" id="3.5.4.4" evidence="4"/>
<protein>
    <recommendedName>
        <fullName evidence="5">Adenosine deaminase</fullName>
        <ecNumber evidence="4">3.5.4.4</ecNumber>
    </recommendedName>
</protein>
<evidence type="ECO:0000313" key="13">
    <source>
        <dbReference type="Proteomes" id="UP000095751"/>
    </source>
</evidence>
<dbReference type="OrthoDB" id="272271at2759"/>
<evidence type="ECO:0000256" key="6">
    <source>
        <dbReference type="ARBA" id="ARBA00022723"/>
    </source>
</evidence>
<keyword evidence="8 12" id="KW-0378">Hydrolase</keyword>
<dbReference type="GO" id="GO:0046103">
    <property type="term" value="P:inosine biosynthetic process"/>
    <property type="evidence" value="ECO:0007669"/>
    <property type="project" value="TreeGrafter"/>
</dbReference>
<evidence type="ECO:0000256" key="10">
    <source>
        <dbReference type="ARBA" id="ARBA00047764"/>
    </source>
</evidence>
<accession>A0A1E7FKC5</accession>
<dbReference type="GO" id="GO:0009168">
    <property type="term" value="P:purine ribonucleoside monophosphate biosynthetic process"/>
    <property type="evidence" value="ECO:0007669"/>
    <property type="project" value="InterPro"/>
</dbReference>
<dbReference type="GO" id="GO:0005829">
    <property type="term" value="C:cytosol"/>
    <property type="evidence" value="ECO:0007669"/>
    <property type="project" value="TreeGrafter"/>
</dbReference>
<dbReference type="GO" id="GO:0006166">
    <property type="term" value="P:purine ribonucleoside salvage"/>
    <property type="evidence" value="ECO:0007669"/>
    <property type="project" value="UniProtKB-KW"/>
</dbReference>
<evidence type="ECO:0000256" key="8">
    <source>
        <dbReference type="ARBA" id="ARBA00022801"/>
    </source>
</evidence>
<evidence type="ECO:0000313" key="12">
    <source>
        <dbReference type="EMBL" id="OEU18622.1"/>
    </source>
</evidence>
<evidence type="ECO:0000256" key="3">
    <source>
        <dbReference type="ARBA" id="ARBA00006676"/>
    </source>
</evidence>
<evidence type="ECO:0000256" key="9">
    <source>
        <dbReference type="ARBA" id="ARBA00022833"/>
    </source>
</evidence>
<dbReference type="GO" id="GO:0009897">
    <property type="term" value="C:external side of plasma membrane"/>
    <property type="evidence" value="ECO:0007669"/>
    <property type="project" value="TreeGrafter"/>
</dbReference>
<dbReference type="InParanoid" id="A0A1E7FKC5"/>
<evidence type="ECO:0000256" key="1">
    <source>
        <dbReference type="ARBA" id="ARBA00001947"/>
    </source>
</evidence>
<proteinExistence type="inferred from homology"/>
<dbReference type="GO" id="GO:0006154">
    <property type="term" value="P:adenosine catabolic process"/>
    <property type="evidence" value="ECO:0007669"/>
    <property type="project" value="TreeGrafter"/>
</dbReference>
<keyword evidence="6" id="KW-0479">Metal-binding</keyword>
<feature type="domain" description="Adenosine deaminase" evidence="11">
    <location>
        <begin position="4"/>
        <end position="338"/>
    </location>
</feature>